<accession>A0A0J7XIU4</accession>
<dbReference type="InterPro" id="IPR013780">
    <property type="entry name" value="Glyco_hydro_b"/>
</dbReference>
<dbReference type="Pfam" id="PF22848">
    <property type="entry name" value="ASD1_dom"/>
    <property type="match status" value="1"/>
</dbReference>
<evidence type="ECO:0000259" key="9">
    <source>
        <dbReference type="SMART" id="SM00813"/>
    </source>
</evidence>
<evidence type="ECO:0000313" key="11">
    <source>
        <dbReference type="Proteomes" id="UP000052268"/>
    </source>
</evidence>
<evidence type="ECO:0000256" key="7">
    <source>
        <dbReference type="ARBA" id="ARBA00023295"/>
    </source>
</evidence>
<keyword evidence="6" id="KW-0119">Carbohydrate metabolism</keyword>
<comment type="subunit">
    <text evidence="3">Homohexamer; trimer of dimers.</text>
</comment>
<keyword evidence="7" id="KW-0326">Glycosidase</keyword>
<dbReference type="GO" id="GO:0046373">
    <property type="term" value="P:L-arabinose metabolic process"/>
    <property type="evidence" value="ECO:0007669"/>
    <property type="project" value="InterPro"/>
</dbReference>
<dbReference type="GO" id="GO:0046556">
    <property type="term" value="F:alpha-L-arabinofuranosidase activity"/>
    <property type="evidence" value="ECO:0007669"/>
    <property type="project" value="UniProtKB-EC"/>
</dbReference>
<reference evidence="10 11" key="1">
    <citation type="journal article" date="2015" name="G3 (Bethesda)">
        <title>Insights into Ongoing Evolution of the Hexachlorocyclohexane Catabolic Pathway from Comparative Genomics of Ten Sphingomonadaceae Strains.</title>
        <authorList>
            <person name="Pearce S.L."/>
            <person name="Oakeshott J.G."/>
            <person name="Pandey G."/>
        </authorList>
    </citation>
    <scope>NUCLEOTIDE SEQUENCE [LARGE SCALE GENOMIC DNA]</scope>
    <source>
        <strain evidence="10 11">LL02</strain>
    </source>
</reference>
<dbReference type="SMART" id="SM00813">
    <property type="entry name" value="Alpha-L-AF_C"/>
    <property type="match status" value="1"/>
</dbReference>
<evidence type="ECO:0000256" key="3">
    <source>
        <dbReference type="ARBA" id="ARBA00011165"/>
    </source>
</evidence>
<comment type="catalytic activity">
    <reaction evidence="1">
        <text>Hydrolysis of terminal non-reducing alpha-L-arabinofuranoside residues in alpha-L-arabinosides.</text>
        <dbReference type="EC" id="3.2.1.55"/>
    </reaction>
</comment>
<name>A0A0J7XIU4_9SPHN</name>
<dbReference type="InterPro" id="IPR055235">
    <property type="entry name" value="ASD1_cat"/>
</dbReference>
<keyword evidence="11" id="KW-1185">Reference proteome</keyword>
<keyword evidence="5" id="KW-0378">Hydrolase</keyword>
<feature type="domain" description="Alpha-L-arabinofuranosidase C-terminal" evidence="9">
    <location>
        <begin position="378"/>
        <end position="567"/>
    </location>
</feature>
<dbReference type="Proteomes" id="UP000052268">
    <property type="component" value="Unassembled WGS sequence"/>
</dbReference>
<dbReference type="SUPFAM" id="SSF51011">
    <property type="entry name" value="Glycosyl hydrolase domain"/>
    <property type="match status" value="1"/>
</dbReference>
<evidence type="ECO:0000256" key="5">
    <source>
        <dbReference type="ARBA" id="ARBA00022801"/>
    </source>
</evidence>
<proteinExistence type="inferred from homology"/>
<dbReference type="SUPFAM" id="SSF51445">
    <property type="entry name" value="(Trans)glycosidases"/>
    <property type="match status" value="1"/>
</dbReference>
<evidence type="ECO:0000256" key="6">
    <source>
        <dbReference type="ARBA" id="ARBA00023277"/>
    </source>
</evidence>
<dbReference type="AlphaFoldDB" id="A0A0J7XIU4"/>
<dbReference type="PANTHER" id="PTHR43576">
    <property type="entry name" value="ALPHA-L-ARABINOFURANOSIDASE C-RELATED"/>
    <property type="match status" value="1"/>
</dbReference>
<protein>
    <recommendedName>
        <fullName evidence="4">non-reducing end alpha-L-arabinofuranosidase</fullName>
        <ecNumber evidence="4">3.2.1.55</ecNumber>
    </recommendedName>
</protein>
<evidence type="ECO:0000256" key="2">
    <source>
        <dbReference type="ARBA" id="ARBA00007186"/>
    </source>
</evidence>
<dbReference type="InterPro" id="IPR017853">
    <property type="entry name" value="GH"/>
</dbReference>
<dbReference type="PATRIC" id="fig|1114963.3.peg.4287"/>
<feature type="signal peptide" evidence="8">
    <location>
        <begin position="1"/>
        <end position="32"/>
    </location>
</feature>
<dbReference type="Gene3D" id="2.60.40.1180">
    <property type="entry name" value="Golgi alpha-mannosidase II"/>
    <property type="match status" value="1"/>
</dbReference>
<feature type="chain" id="PRO_5005291479" description="non-reducing end alpha-L-arabinofuranosidase" evidence="8">
    <location>
        <begin position="33"/>
        <end position="575"/>
    </location>
</feature>
<dbReference type="GO" id="GO:0000272">
    <property type="term" value="P:polysaccharide catabolic process"/>
    <property type="evidence" value="ECO:0007669"/>
    <property type="project" value="TreeGrafter"/>
</dbReference>
<dbReference type="InterPro" id="IPR010720">
    <property type="entry name" value="Alpha-L-AF_C"/>
</dbReference>
<dbReference type="Pfam" id="PF06964">
    <property type="entry name" value="Alpha-L-AF_C"/>
    <property type="match status" value="1"/>
</dbReference>
<evidence type="ECO:0000256" key="8">
    <source>
        <dbReference type="SAM" id="SignalP"/>
    </source>
</evidence>
<evidence type="ECO:0000313" key="10">
    <source>
        <dbReference type="EMBL" id="KMS51672.1"/>
    </source>
</evidence>
<dbReference type="PANTHER" id="PTHR43576:SF2">
    <property type="entry name" value="INTRACELLULAR EXO-ALPHA-L-ARABINOFURANOSIDASE 2"/>
    <property type="match status" value="1"/>
</dbReference>
<comment type="caution">
    <text evidence="10">The sequence shown here is derived from an EMBL/GenBank/DDBJ whole genome shotgun (WGS) entry which is preliminary data.</text>
</comment>
<organism evidence="10 11">
    <name type="scientific">Novosphingobium barchaimii LL02</name>
    <dbReference type="NCBI Taxonomy" id="1114963"/>
    <lineage>
        <taxon>Bacteria</taxon>
        <taxon>Pseudomonadati</taxon>
        <taxon>Pseudomonadota</taxon>
        <taxon>Alphaproteobacteria</taxon>
        <taxon>Sphingomonadales</taxon>
        <taxon>Sphingomonadaceae</taxon>
        <taxon>Novosphingobium</taxon>
    </lineage>
</organism>
<dbReference type="EC" id="3.2.1.55" evidence="4"/>
<keyword evidence="8" id="KW-0732">Signal</keyword>
<dbReference type="EMBL" id="JACU01000011">
    <property type="protein sequence ID" value="KMS51672.1"/>
    <property type="molecule type" value="Genomic_DNA"/>
</dbReference>
<dbReference type="Gene3D" id="3.20.20.80">
    <property type="entry name" value="Glycosidases"/>
    <property type="match status" value="1"/>
</dbReference>
<sequence length="575" mass="62431">MFSMPNIRTGRAAGFLKFTGCVALIASVPALAQSAAPASGPIATSAATANPGPLTIQADRPGPVINRDIFGQFAEHLGRGVYGGVWVGPDSKIPNVRGIRTDVVDALRAIKVPVVRWPGGCFADEYHWRDGVGPAAKRVTTVNTNWANAVEPNTFGTDEFMDFARQIGSEAYLSVNVGSGTVQEAGDWLGYMTSVAPASAARERALNGHKEPYRIKYLGLGNEMWGCGGPLTPDEYVTKMKTFAHFVHNQNPEQAAPPIDFAKIAKDLMTGKPMDGLPRNPNGMRRIAAGPNSADPSYTEVIMKAWKTRSPIYWDIDGISLHQYTWGSLPFAEPATNFGEKEYATVLMQTQLMDRTITKHSEIMDKYDPNKAIALVVDEWGVWLKPTEGTEPMFLEQQNSLRDGIAAAMNINIFARHADRVRMTNIAQMVNVLQSMIMTDGSKMLLTPTYHVYKMYVPFQDATYLPVTFGAGEYKFDKITLPKVDALAARGKDGQVWLSLVNLDPNAAADVNASVAGITANRADGEVLTAPSFNSVNTYSKPAAVAPKPFSASASNGKLMLHLPPHSVTVVRLQP</sequence>
<gene>
    <name evidence="10" type="ORF">V474_03310</name>
</gene>
<evidence type="ECO:0000256" key="1">
    <source>
        <dbReference type="ARBA" id="ARBA00001462"/>
    </source>
</evidence>
<comment type="similarity">
    <text evidence="2">Belongs to the glycosyl hydrolase 51 family.</text>
</comment>
<evidence type="ECO:0000256" key="4">
    <source>
        <dbReference type="ARBA" id="ARBA00012670"/>
    </source>
</evidence>